<evidence type="ECO:0000313" key="3">
    <source>
        <dbReference type="EMBL" id="QOV91544.1"/>
    </source>
</evidence>
<keyword evidence="4" id="KW-1185">Reference proteome</keyword>
<dbReference type="Gene3D" id="3.40.50.740">
    <property type="match status" value="1"/>
</dbReference>
<dbReference type="EMBL" id="CP063458">
    <property type="protein sequence ID" value="QOV91544.1"/>
    <property type="molecule type" value="Genomic_DNA"/>
</dbReference>
<dbReference type="Proteomes" id="UP000593765">
    <property type="component" value="Chromosome"/>
</dbReference>
<dbReference type="PROSITE" id="PS51379">
    <property type="entry name" value="4FE4S_FER_2"/>
    <property type="match status" value="1"/>
</dbReference>
<dbReference type="Pfam" id="PF12838">
    <property type="entry name" value="Fer4_7"/>
    <property type="match status" value="1"/>
</dbReference>
<dbReference type="AlphaFoldDB" id="A0A7M2X1K1"/>
<dbReference type="RefSeq" id="WP_206294842.1">
    <property type="nucleotide sequence ID" value="NZ_CP063458.1"/>
</dbReference>
<dbReference type="SUPFAM" id="SSF53706">
    <property type="entry name" value="Formate dehydrogenase/DMSO reductase, domains 1-3"/>
    <property type="match status" value="1"/>
</dbReference>
<feature type="domain" description="4Fe-4S ferredoxin-type" evidence="2">
    <location>
        <begin position="922"/>
        <end position="952"/>
    </location>
</feature>
<evidence type="ECO:0000256" key="1">
    <source>
        <dbReference type="SAM" id="MobiDB-lite"/>
    </source>
</evidence>
<feature type="region of interest" description="Disordered" evidence="1">
    <location>
        <begin position="885"/>
        <end position="914"/>
    </location>
</feature>
<accession>A0A7M2X1K1</accession>
<evidence type="ECO:0000259" key="2">
    <source>
        <dbReference type="PROSITE" id="PS51379"/>
    </source>
</evidence>
<dbReference type="CDD" id="cd02784">
    <property type="entry name" value="MopB_CT_PHLH"/>
    <property type="match status" value="1"/>
</dbReference>
<dbReference type="Gene3D" id="3.30.70.20">
    <property type="match status" value="2"/>
</dbReference>
<dbReference type="InterPro" id="IPR030948">
    <property type="entry name" value="TAT_var_transloc_signal_dom"/>
</dbReference>
<dbReference type="Gene3D" id="2.20.25.90">
    <property type="entry name" value="ADC-like domains"/>
    <property type="match status" value="1"/>
</dbReference>
<evidence type="ECO:0000313" key="4">
    <source>
        <dbReference type="Proteomes" id="UP000593765"/>
    </source>
</evidence>
<dbReference type="InterPro" id="IPR017896">
    <property type="entry name" value="4Fe4S_Fe-S-bd"/>
</dbReference>
<dbReference type="NCBIfam" id="TIGR04519">
    <property type="entry name" value="MoCo_extend_TAT"/>
    <property type="match status" value="1"/>
</dbReference>
<gene>
    <name evidence="3" type="ORF">IPV69_09365</name>
</gene>
<sequence length="1204" mass="131672">MSDRGNSDTIKSPKFIDLKDFQGVKSKVELQLRAPEGKRFWRSLDELSDTGEFREMINREFPAAAGEWDDNVSRRNFMKLMGASLALAGLTSACAPKPEEKIVPYVQQPEHLVPGKPLFFASAMPFGGFGKGVLVEQHEGRPTKIEGNPDHPSSKGAADVWGQATILTMYDPDRSQVITKFGNVSSWGTFNLALSDAITFQDWNGAKATRRSKPARIRLLTESITSPTIAAQVAALQQGFPDLKWHTYDAVGRYNTLAGAKQAFGEDVEPIYDFTKAKVVVTLDSNFFTEDPGSLVYARDYMSVRRVRATAAAAEKAKLAEPRLQPGNRLFAIESVPTQVGAVADHKLRVKPQYVHEFAAALHEAIAAGKPESKIFAASAWKKKTEKKHGEHFHSWFDELVEELLANKGKSIIVAGEYAPVEVHVLAHAINAALGNIASAADDGKPVKLIPVVEASPTTADSIKELTTALKAGEVDLLFILGGNPAYNAPAELDFAGVIKGLYPADEKTGKITGKAFVAHLGLYEDETARLVEWHLPETHFLEAWGDVRAHDGTASVVQPLIAPIYPACRSAVEVLAAVLEQATPANGAATKPNSPAAGSLSAYDIVRSVWRKAIDQGDKFEAAWTKALHDGYMGGTAYGPKAVTFKGDVAKASKLAAPSAGMTLMFRPDPHVWDGAFNNNAWLQELPKPLTKLTWDNALIISPGAAKALGLTTTDTGNVFKEKFSEAVGKTVDLTVNGQTLKDVPVWVMPGHPDECGTLHLGYGRSHAGRVGSPVDGKVGFNAYVLRTSDTRWLAPGADPKPNGGKYTLAPTQNHQVINHELNHKRELILVGNSIGDVAHHFEDELNKREGTVEEGHKEEGHKHEFKLKDPLANIKLGNRIGLPIIPDDPSNSPQSLFPEQPDHNATADRPAGHDPMYPAWGMVIDQTACIGCNACVVACQSENNIPVVGKDMVLVEREMHWLRIDTYHIGGKLPGDEHGDENEVNIVDPDGTYFQPLPCMHCEKAPCELVCPVGATIHSKEGLNDMAYNRCVGTRYCSNNCPYKVRRFNFLKYNDDATPVLKLLRNPEVTVRSRGVMEKCTYCTQRISRGRIEAKKVEVAAIEKGASQPEARSKFDAVLRQIQTACQQSCPTQAITFGNMWDSESEVTALKREPVGFHYGLLAELNTRPRTTYLARIENRYADFVDHGHAEPAGEKKDEHKH</sequence>
<dbReference type="KEGG" id="hbs:IPV69_09365"/>
<dbReference type="PANTHER" id="PTHR42783:SF3">
    <property type="entry name" value="GLUTAMATE SYNTHASE [NADPH] SMALL CHAIN-RELATED"/>
    <property type="match status" value="1"/>
</dbReference>
<protein>
    <submittedName>
        <fullName evidence="3">TAT-variant-translocated molybdopterin oxidoreductase</fullName>
    </submittedName>
</protein>
<name>A0A7M2X1K1_9BACT</name>
<proteinExistence type="predicted"/>
<dbReference type="SUPFAM" id="SSF54862">
    <property type="entry name" value="4Fe-4S ferredoxins"/>
    <property type="match status" value="1"/>
</dbReference>
<dbReference type="PANTHER" id="PTHR42783">
    <property type="entry name" value="GLUTAMATE SYNTHASE [NADPH] SMALL CHAIN"/>
    <property type="match status" value="1"/>
</dbReference>
<organism evidence="3 4">
    <name type="scientific">Humisphaera borealis</name>
    <dbReference type="NCBI Taxonomy" id="2807512"/>
    <lineage>
        <taxon>Bacteria</taxon>
        <taxon>Pseudomonadati</taxon>
        <taxon>Planctomycetota</taxon>
        <taxon>Phycisphaerae</taxon>
        <taxon>Tepidisphaerales</taxon>
        <taxon>Tepidisphaeraceae</taxon>
        <taxon>Humisphaera</taxon>
    </lineage>
</organism>
<reference evidence="3 4" key="1">
    <citation type="submission" date="2020-10" db="EMBL/GenBank/DDBJ databases">
        <title>Wide distribution of Phycisphaera-like planctomycetes from WD2101 soil group in peatlands and genome analysis of the first cultivated representative.</title>
        <authorList>
            <person name="Dedysh S.N."/>
            <person name="Beletsky A.V."/>
            <person name="Ivanova A."/>
            <person name="Kulichevskaya I.S."/>
            <person name="Suzina N.E."/>
            <person name="Philippov D.A."/>
            <person name="Rakitin A.L."/>
            <person name="Mardanov A.V."/>
            <person name="Ravin N.V."/>
        </authorList>
    </citation>
    <scope>NUCLEOTIDE SEQUENCE [LARGE SCALE GENOMIC DNA]</scope>
    <source>
        <strain evidence="3 4">M1803</strain>
    </source>
</reference>
<feature type="compositionally biased region" description="Basic and acidic residues" evidence="1">
    <location>
        <begin position="902"/>
        <end position="914"/>
    </location>
</feature>
<dbReference type="CDD" id="cd10551">
    <property type="entry name" value="PsrB"/>
    <property type="match status" value="1"/>
</dbReference>